<comment type="caution">
    <text evidence="2">The sequence shown here is derived from an EMBL/GenBank/DDBJ whole genome shotgun (WGS) entry which is preliminary data.</text>
</comment>
<evidence type="ECO:0000256" key="1">
    <source>
        <dbReference type="SAM" id="MobiDB-lite"/>
    </source>
</evidence>
<evidence type="ECO:0000313" key="2">
    <source>
        <dbReference type="EMBL" id="GAA3699622.1"/>
    </source>
</evidence>
<gene>
    <name evidence="2" type="ORF">GCM10023081_40580</name>
</gene>
<feature type="region of interest" description="Disordered" evidence="1">
    <location>
        <begin position="1"/>
        <end position="21"/>
    </location>
</feature>
<organism evidence="2 3">
    <name type="scientific">Arthrobacter ginkgonis</name>
    <dbReference type="NCBI Taxonomy" id="1630594"/>
    <lineage>
        <taxon>Bacteria</taxon>
        <taxon>Bacillati</taxon>
        <taxon>Actinomycetota</taxon>
        <taxon>Actinomycetes</taxon>
        <taxon>Micrococcales</taxon>
        <taxon>Micrococcaceae</taxon>
        <taxon>Arthrobacter</taxon>
    </lineage>
</organism>
<evidence type="ECO:0000313" key="3">
    <source>
        <dbReference type="Proteomes" id="UP001500752"/>
    </source>
</evidence>
<keyword evidence="3" id="KW-1185">Reference proteome</keyword>
<protein>
    <submittedName>
        <fullName evidence="2">Uncharacterized protein</fullName>
    </submittedName>
</protein>
<dbReference type="Proteomes" id="UP001500752">
    <property type="component" value="Unassembled WGS sequence"/>
</dbReference>
<reference evidence="3" key="1">
    <citation type="journal article" date="2019" name="Int. J. Syst. Evol. Microbiol.">
        <title>The Global Catalogue of Microorganisms (GCM) 10K type strain sequencing project: providing services to taxonomists for standard genome sequencing and annotation.</title>
        <authorList>
            <consortium name="The Broad Institute Genomics Platform"/>
            <consortium name="The Broad Institute Genome Sequencing Center for Infectious Disease"/>
            <person name="Wu L."/>
            <person name="Ma J."/>
        </authorList>
    </citation>
    <scope>NUCLEOTIDE SEQUENCE [LARGE SCALE GENOMIC DNA]</scope>
    <source>
        <strain evidence="3">JCM 30742</strain>
    </source>
</reference>
<accession>A0ABP7D1S6</accession>
<name>A0ABP7D1S6_9MICC</name>
<dbReference type="EMBL" id="BAABEO010000026">
    <property type="protein sequence ID" value="GAA3699622.1"/>
    <property type="molecule type" value="Genomic_DNA"/>
</dbReference>
<sequence length="73" mass="8168">MRDGSARQKGHQPSAAPPPSRVRCFRLALQTSRLRGRSWGHLHGGSMANHTYGIPEISDWQVTIKLGFRLETT</sequence>
<proteinExistence type="predicted"/>